<dbReference type="FunCoup" id="A0A067RKE4">
    <property type="interactions" value="34"/>
</dbReference>
<keyword evidence="4" id="KW-1003">Cell membrane</keyword>
<evidence type="ECO:0000256" key="3">
    <source>
        <dbReference type="ARBA" id="ARBA00022448"/>
    </source>
</evidence>
<comment type="subcellular location">
    <subcellularLocation>
        <location evidence="1">Cell membrane</location>
        <topology evidence="1">Multi-pass membrane protein</topology>
    </subcellularLocation>
</comment>
<keyword evidence="20" id="KW-1185">Reference proteome</keyword>
<keyword evidence="6 16" id="KW-1133">Transmembrane helix</keyword>
<evidence type="ECO:0000256" key="14">
    <source>
        <dbReference type="PIRSR" id="PIRSR601508-2"/>
    </source>
</evidence>
<evidence type="ECO:0000256" key="6">
    <source>
        <dbReference type="ARBA" id="ARBA00022989"/>
    </source>
</evidence>
<dbReference type="InterPro" id="IPR001508">
    <property type="entry name" value="Iono_Glu_rcpt_met"/>
</dbReference>
<keyword evidence="7" id="KW-0406">Ion transport</keyword>
<keyword evidence="3" id="KW-0813">Transport</keyword>
<evidence type="ECO:0000259" key="18">
    <source>
        <dbReference type="Pfam" id="PF10613"/>
    </source>
</evidence>
<dbReference type="GO" id="GO:0038023">
    <property type="term" value="F:signaling receptor activity"/>
    <property type="evidence" value="ECO:0007669"/>
    <property type="project" value="InterPro"/>
</dbReference>
<feature type="site" description="Crucial to convey clamshell closure to channel opening" evidence="14">
    <location>
        <position position="261"/>
    </location>
</feature>
<dbReference type="PANTHER" id="PTHR42643:SF24">
    <property type="entry name" value="IONOTROPIC RECEPTOR 60A"/>
    <property type="match status" value="1"/>
</dbReference>
<evidence type="ECO:0000256" key="9">
    <source>
        <dbReference type="ARBA" id="ARBA00023170"/>
    </source>
</evidence>
<organism evidence="19 20">
    <name type="scientific">Zootermopsis nevadensis</name>
    <name type="common">Dampwood termite</name>
    <dbReference type="NCBI Taxonomy" id="136037"/>
    <lineage>
        <taxon>Eukaryota</taxon>
        <taxon>Metazoa</taxon>
        <taxon>Ecdysozoa</taxon>
        <taxon>Arthropoda</taxon>
        <taxon>Hexapoda</taxon>
        <taxon>Insecta</taxon>
        <taxon>Pterygota</taxon>
        <taxon>Neoptera</taxon>
        <taxon>Polyneoptera</taxon>
        <taxon>Dictyoptera</taxon>
        <taxon>Blattodea</taxon>
        <taxon>Blattoidea</taxon>
        <taxon>Termitoidae</taxon>
        <taxon>Termopsidae</taxon>
        <taxon>Zootermopsis</taxon>
    </lineage>
</organism>
<dbReference type="InterPro" id="IPR001320">
    <property type="entry name" value="Iontro_rcpt_C"/>
</dbReference>
<keyword evidence="10" id="KW-0325">Glycoprotein</keyword>
<feature type="transmembrane region" description="Helical" evidence="16">
    <location>
        <begin position="426"/>
        <end position="449"/>
    </location>
</feature>
<evidence type="ECO:0000256" key="16">
    <source>
        <dbReference type="SAM" id="Phobius"/>
    </source>
</evidence>
<protein>
    <submittedName>
        <fullName evidence="19">Uncharacterized protein</fullName>
    </submittedName>
</protein>
<feature type="domain" description="Ionotropic glutamate receptor L-glutamate and glycine-binding" evidence="18">
    <location>
        <begin position="67"/>
        <end position="146"/>
    </location>
</feature>
<dbReference type="EMBL" id="KK852417">
    <property type="protein sequence ID" value="KDR24341.1"/>
    <property type="molecule type" value="Genomic_DNA"/>
</dbReference>
<keyword evidence="5 16" id="KW-0812">Transmembrane</keyword>
<keyword evidence="15" id="KW-1015">Disulfide bond</keyword>
<dbReference type="Pfam" id="PF10613">
    <property type="entry name" value="Lig_chan-Glu_bd"/>
    <property type="match status" value="1"/>
</dbReference>
<feature type="domain" description="Ionotropic glutamate receptor C-terminal" evidence="17">
    <location>
        <begin position="161"/>
        <end position="435"/>
    </location>
</feature>
<evidence type="ECO:0000256" key="4">
    <source>
        <dbReference type="ARBA" id="ARBA00022475"/>
    </source>
</evidence>
<evidence type="ECO:0000256" key="13">
    <source>
        <dbReference type="PIRSR" id="PIRSR601508-1"/>
    </source>
</evidence>
<feature type="disulfide bond" evidence="15">
    <location>
        <begin position="354"/>
        <end position="409"/>
    </location>
</feature>
<evidence type="ECO:0000256" key="11">
    <source>
        <dbReference type="ARBA" id="ARBA00023286"/>
    </source>
</evidence>
<dbReference type="SUPFAM" id="SSF53850">
    <property type="entry name" value="Periplasmic binding protein-like II"/>
    <property type="match status" value="1"/>
</dbReference>
<dbReference type="Proteomes" id="UP000027135">
    <property type="component" value="Unassembled WGS sequence"/>
</dbReference>
<dbReference type="GO" id="GO:0015276">
    <property type="term" value="F:ligand-gated monoatomic ion channel activity"/>
    <property type="evidence" value="ECO:0007669"/>
    <property type="project" value="InterPro"/>
</dbReference>
<sequence length="532" mass="59801">MAATAGLVGTLLMHICTNYEAIMEGTQTDGEHIGCDLWTPKLFHGKTFTIAALKEFPLSYLEDGIPKGIVFDFVEILRDKYGFNYTVKFPEDNIIGDADTGIISMLHKKEADIAAAFLPVFHEMDNLVNWSTTLDESNWVVMLKRPSESATGSGLLAPFDSTVWILILVSLIAIGPTIYIIVLIRAMLCKGDEVLTTIVPLDNCVWFVYGALMKQGSTLMPMADSTRLLFATWWIFITILTSFYTANLTAFLTLSRFTLPIDGPKDLAKNKAGWIAHRGSPLEYVVQNDKDYEYLNKSVRDGKGRFVDLADIDIFTLVKNKKLPLLREKRSVEYWMFRDYMTKTENSVPENERCTFVVTPNSFMIHGIAFAYPKDSVLGKTFDPLFQSLVESGIVKHLLKQGLPPTEICPLNLRSTERQLRNGDLFTTYMVVVVGFISSIVAFIGEVLYTTMKRCSMSSKIRTSDADWTGDYGYKKSEMLPPPYSVLMQQQHGLGKHQIINGRDYLVINSKSGDSQIIPVRSPSAFLFQYSA</sequence>
<proteinExistence type="inferred from homology"/>
<dbReference type="OMA" id="QEANKWA"/>
<evidence type="ECO:0000313" key="20">
    <source>
        <dbReference type="Proteomes" id="UP000027135"/>
    </source>
</evidence>
<comment type="similarity">
    <text evidence="2">Belongs to the glutamate-gated ion channel (TC 1.A.10.1) family.</text>
</comment>
<dbReference type="GO" id="GO:0005886">
    <property type="term" value="C:plasma membrane"/>
    <property type="evidence" value="ECO:0007669"/>
    <property type="project" value="UniProtKB-SubCell"/>
</dbReference>
<dbReference type="AlphaFoldDB" id="A0A067RKE4"/>
<keyword evidence="12" id="KW-0407">Ion channel</keyword>
<evidence type="ECO:0000259" key="17">
    <source>
        <dbReference type="Pfam" id="PF00060"/>
    </source>
</evidence>
<dbReference type="Gene3D" id="3.40.190.10">
    <property type="entry name" value="Periplasmic binding protein-like II"/>
    <property type="match status" value="1"/>
</dbReference>
<evidence type="ECO:0000256" key="5">
    <source>
        <dbReference type="ARBA" id="ARBA00022692"/>
    </source>
</evidence>
<dbReference type="FunFam" id="1.10.287.70:FF:000143">
    <property type="entry name" value="Probable glutamate receptor"/>
    <property type="match status" value="1"/>
</dbReference>
<dbReference type="PANTHER" id="PTHR42643">
    <property type="entry name" value="IONOTROPIC RECEPTOR 20A-RELATED"/>
    <property type="match status" value="1"/>
</dbReference>
<evidence type="ECO:0000256" key="15">
    <source>
        <dbReference type="PIRSR" id="PIRSR601508-3"/>
    </source>
</evidence>
<keyword evidence="8 16" id="KW-0472">Membrane</keyword>
<keyword evidence="9" id="KW-0675">Receptor</keyword>
<evidence type="ECO:0000256" key="2">
    <source>
        <dbReference type="ARBA" id="ARBA00008685"/>
    </source>
</evidence>
<feature type="transmembrane region" description="Helical" evidence="16">
    <location>
        <begin position="232"/>
        <end position="254"/>
    </location>
</feature>
<accession>A0A067RKE4</accession>
<dbReference type="InterPro" id="IPR052192">
    <property type="entry name" value="Insect_Ionotropic_Sensory_Rcpt"/>
</dbReference>
<feature type="binding site" evidence="13">
    <location>
        <position position="280"/>
    </location>
    <ligand>
        <name>L-glutamate</name>
        <dbReference type="ChEBI" id="CHEBI:29985"/>
    </ligand>
</feature>
<dbReference type="InterPro" id="IPR019594">
    <property type="entry name" value="Glu/Gly-bd"/>
</dbReference>
<name>A0A067RKE4_ZOONE</name>
<reference evidence="19 20" key="1">
    <citation type="journal article" date="2014" name="Nat. Commun.">
        <title>Molecular traces of alternative social organization in a termite genome.</title>
        <authorList>
            <person name="Terrapon N."/>
            <person name="Li C."/>
            <person name="Robertson H.M."/>
            <person name="Ji L."/>
            <person name="Meng X."/>
            <person name="Booth W."/>
            <person name="Chen Z."/>
            <person name="Childers C.P."/>
            <person name="Glastad K.M."/>
            <person name="Gokhale K."/>
            <person name="Gowin J."/>
            <person name="Gronenberg W."/>
            <person name="Hermansen R.A."/>
            <person name="Hu H."/>
            <person name="Hunt B.G."/>
            <person name="Huylmans A.K."/>
            <person name="Khalil S.M."/>
            <person name="Mitchell R.D."/>
            <person name="Munoz-Torres M.C."/>
            <person name="Mustard J.A."/>
            <person name="Pan H."/>
            <person name="Reese J.T."/>
            <person name="Scharf M.E."/>
            <person name="Sun F."/>
            <person name="Vogel H."/>
            <person name="Xiao J."/>
            <person name="Yang W."/>
            <person name="Yang Z."/>
            <person name="Yang Z."/>
            <person name="Zhou J."/>
            <person name="Zhu J."/>
            <person name="Brent C.S."/>
            <person name="Elsik C.G."/>
            <person name="Goodisman M.A."/>
            <person name="Liberles D.A."/>
            <person name="Roe R.M."/>
            <person name="Vargo E.L."/>
            <person name="Vilcinskas A."/>
            <person name="Wang J."/>
            <person name="Bornberg-Bauer E."/>
            <person name="Korb J."/>
            <person name="Zhang G."/>
            <person name="Liebig J."/>
        </authorList>
    </citation>
    <scope>NUCLEOTIDE SEQUENCE [LARGE SCALE GENOMIC DNA]</scope>
    <source>
        <tissue evidence="19">Whole organism</tissue>
    </source>
</reference>
<evidence type="ECO:0000256" key="12">
    <source>
        <dbReference type="ARBA" id="ARBA00023303"/>
    </source>
</evidence>
<dbReference type="InParanoid" id="A0A067RKE4"/>
<dbReference type="Pfam" id="PF00060">
    <property type="entry name" value="Lig_chan"/>
    <property type="match status" value="1"/>
</dbReference>
<dbReference type="eggNOG" id="KOG1052">
    <property type="taxonomic scope" value="Eukaryota"/>
</dbReference>
<dbReference type="STRING" id="136037.A0A067RKE4"/>
<evidence type="ECO:0000256" key="7">
    <source>
        <dbReference type="ARBA" id="ARBA00023065"/>
    </source>
</evidence>
<dbReference type="GO" id="GO:0050906">
    <property type="term" value="P:detection of stimulus involved in sensory perception"/>
    <property type="evidence" value="ECO:0007669"/>
    <property type="project" value="UniProtKB-ARBA"/>
</dbReference>
<dbReference type="PRINTS" id="PR00177">
    <property type="entry name" value="NMDARECEPTOR"/>
</dbReference>
<evidence type="ECO:0000313" key="19">
    <source>
        <dbReference type="EMBL" id="KDR24341.1"/>
    </source>
</evidence>
<evidence type="ECO:0000256" key="8">
    <source>
        <dbReference type="ARBA" id="ARBA00023136"/>
    </source>
</evidence>
<feature type="transmembrane region" description="Helical" evidence="16">
    <location>
        <begin position="163"/>
        <end position="182"/>
    </location>
</feature>
<evidence type="ECO:0000256" key="10">
    <source>
        <dbReference type="ARBA" id="ARBA00023180"/>
    </source>
</evidence>
<evidence type="ECO:0000256" key="1">
    <source>
        <dbReference type="ARBA" id="ARBA00004651"/>
    </source>
</evidence>
<dbReference type="Gene3D" id="1.10.287.70">
    <property type="match status" value="1"/>
</dbReference>
<keyword evidence="11" id="KW-1071">Ligand-gated ion channel</keyword>
<gene>
    <name evidence="19" type="ORF">L798_04829</name>
</gene>
<dbReference type="OrthoDB" id="5984008at2759"/>